<dbReference type="STRING" id="1257118.L8HI54"/>
<keyword evidence="14" id="KW-1185">Reference proteome</keyword>
<dbReference type="GO" id="GO:0005643">
    <property type="term" value="C:nuclear pore"/>
    <property type="evidence" value="ECO:0007669"/>
    <property type="project" value="TreeGrafter"/>
</dbReference>
<sequence length="912" mass="103198">MDELEKAIAIQLDPTKVTEADLRAAQAYTAQVVASPEGLRFCCEKLFSSQSPQVKFFCLQVLTDVAKNRYATLAPPEKTGLREVLIKWIREHLVQHQDEQAAIKNKLAYILVLFFKQDYLAQWPTFFSELFGLLQLGPVVIDMFLRIIKTIDEEVVSVEVQRSAEEHTHNIAIKDRMRDDCINTMVEIWYQILVTYRTSIPQLTRECLAVLRPYITWIDLSLIVNEKFIPFFFECLPNVQFRREACDCITQVVAKGMPPLQKLDLLVRLKVLELVNSAATDDAQYKVNVAKLLNESGVQLVTAYAKGQVNEQVEAQAKQIVDSALVLLWKWMSDADNNVASVVLGFVQEYLNKVNPRPLKHATTLGNEETENLKRVLSIILVKAKYPAEFDFETKDDFESQFLAYRGVQLALFLLHAMVETKANLPEATQKTLEVFFAQAVAALVASAVFKHPHKAVVLQAFENFASYASYIPNEQALMTGILDAFVTFGLRNQDKSVRNKVSSLFMTFIRNKKSEMYPYTQHLLAALKDLLAISPDGPKLIPFEYQLYLFDAIGSLVGTGSDQDQIAFLEILLKPLVVQVKDILETGRYKEDTPTNPFWTNHLVRLVNTMGCISRGIPCEKEEKAAYWREAMDSVLRVLAALPNTPEIWDKMIYFIHQMVTAINSQLIPFIPQTITLLLANAKDPKQFLDFTSLLNQWVTKYKDKIFPILNESFLFVAQKILAITSVSVTPNSDEEREIQALRRMYYALVRSILCNNLAGVLTSEKNAPQLRGILETILTPIVESKDLRMVQLCLSVIQKTVEVWAGTVPGFNRVVCDDIAPIVFRACLRPDVSPTDKIATTLIADLAAIQKTMLQKCGQEFAQCLATKLLPMLGCDAATAQAYMQHLESAQAAQWKDFFRQFLQAAKTKK</sequence>
<dbReference type="GO" id="GO:0016363">
    <property type="term" value="C:nuclear matrix"/>
    <property type="evidence" value="ECO:0007669"/>
    <property type="project" value="TreeGrafter"/>
</dbReference>
<dbReference type="KEGG" id="acan:ACA1_290280"/>
<dbReference type="InterPro" id="IPR013598">
    <property type="entry name" value="Exportin-1/Importin-b-like"/>
</dbReference>
<dbReference type="GO" id="GO:0071528">
    <property type="term" value="P:tRNA re-export from nucleus"/>
    <property type="evidence" value="ECO:0007669"/>
    <property type="project" value="UniProtKB-UniRule"/>
</dbReference>
<comment type="subcellular location">
    <subcellularLocation>
        <location evidence="1 10">Cytoplasm</location>
    </subcellularLocation>
    <subcellularLocation>
        <location evidence="10">Nucleus</location>
    </subcellularLocation>
    <text evidence="10">Shuttles between the nucleus and the cytoplasm.</text>
</comment>
<organism evidence="13 14">
    <name type="scientific">Acanthamoeba castellanii (strain ATCC 30010 / Neff)</name>
    <dbReference type="NCBI Taxonomy" id="1257118"/>
    <lineage>
        <taxon>Eukaryota</taxon>
        <taxon>Amoebozoa</taxon>
        <taxon>Discosea</taxon>
        <taxon>Longamoebia</taxon>
        <taxon>Centramoebida</taxon>
        <taxon>Acanthamoebidae</taxon>
        <taxon>Acanthamoeba</taxon>
    </lineage>
</organism>
<evidence type="ECO:0000256" key="5">
    <source>
        <dbReference type="ARBA" id="ARBA00022555"/>
    </source>
</evidence>
<name>L8HI54_ACACF</name>
<gene>
    <name evidence="13" type="ORF">ACA1_290280</name>
</gene>
<dbReference type="VEuPathDB" id="AmoebaDB:ACA1_290280"/>
<dbReference type="Gene3D" id="1.25.10.10">
    <property type="entry name" value="Leucine-rich Repeat Variant"/>
    <property type="match status" value="2"/>
</dbReference>
<evidence type="ECO:0000256" key="6">
    <source>
        <dbReference type="ARBA" id="ARBA00022884"/>
    </source>
</evidence>
<keyword evidence="5 10" id="KW-0820">tRNA-binding</keyword>
<dbReference type="Pfam" id="PF19282">
    <property type="entry name" value="Exportin-T"/>
    <property type="match status" value="1"/>
</dbReference>
<comment type="similarity">
    <text evidence="10">Belongs to the exportin family.</text>
</comment>
<evidence type="ECO:0000256" key="2">
    <source>
        <dbReference type="ARBA" id="ARBA00018928"/>
    </source>
</evidence>
<accession>L8HI54</accession>
<dbReference type="EMBL" id="KB007805">
    <property type="protein sequence ID" value="ELR25264.1"/>
    <property type="molecule type" value="Genomic_DNA"/>
</dbReference>
<dbReference type="PANTHER" id="PTHR15952">
    <property type="entry name" value="EXPORTIN-T/LOS1"/>
    <property type="match status" value="1"/>
</dbReference>
<keyword evidence="3 10" id="KW-0813">Transport</keyword>
<reference evidence="13 14" key="1">
    <citation type="journal article" date="2013" name="Genome Biol.">
        <title>Genome of Acanthamoeba castellanii highlights extensive lateral gene transfer and early evolution of tyrosine kinase signaling.</title>
        <authorList>
            <person name="Clarke M."/>
            <person name="Lohan A.J."/>
            <person name="Liu B."/>
            <person name="Lagkouvardos I."/>
            <person name="Roy S."/>
            <person name="Zafar N."/>
            <person name="Bertelli C."/>
            <person name="Schilde C."/>
            <person name="Kianianmomeni A."/>
            <person name="Burglin T.R."/>
            <person name="Frech C."/>
            <person name="Turcotte B."/>
            <person name="Kopec K.O."/>
            <person name="Synnott J.M."/>
            <person name="Choo C."/>
            <person name="Paponov I."/>
            <person name="Finkler A."/>
            <person name="Soon Heng Tan C."/>
            <person name="Hutchins A.P."/>
            <person name="Weinmeier T."/>
            <person name="Rattei T."/>
            <person name="Chu J.S."/>
            <person name="Gimenez G."/>
            <person name="Irimia M."/>
            <person name="Rigden D.J."/>
            <person name="Fitzpatrick D.A."/>
            <person name="Lorenzo-Morales J."/>
            <person name="Bateman A."/>
            <person name="Chiu C.H."/>
            <person name="Tang P."/>
            <person name="Hegemann P."/>
            <person name="Fromm H."/>
            <person name="Raoult D."/>
            <person name="Greub G."/>
            <person name="Miranda-Saavedra D."/>
            <person name="Chen N."/>
            <person name="Nash P."/>
            <person name="Ginger M.L."/>
            <person name="Horn M."/>
            <person name="Schaap P."/>
            <person name="Caler L."/>
            <person name="Loftus B."/>
        </authorList>
    </citation>
    <scope>NUCLEOTIDE SEQUENCE [LARGE SCALE GENOMIC DNA]</scope>
    <source>
        <strain evidence="13 14">Neff</strain>
    </source>
</reference>
<proteinExistence type="inferred from homology"/>
<keyword evidence="6 10" id="KW-0694">RNA-binding</keyword>
<dbReference type="InterPro" id="IPR045546">
    <property type="entry name" value="Exportin-T_C"/>
</dbReference>
<dbReference type="GO" id="GO:0005737">
    <property type="term" value="C:cytoplasm"/>
    <property type="evidence" value="ECO:0007669"/>
    <property type="project" value="UniProtKB-SubCell"/>
</dbReference>
<dbReference type="Pfam" id="PF08389">
    <property type="entry name" value="Xpo1"/>
    <property type="match status" value="1"/>
</dbReference>
<dbReference type="OMA" id="HEMFLFG"/>
<dbReference type="RefSeq" id="XP_004368019.1">
    <property type="nucleotide sequence ID" value="XM_004367962.1"/>
</dbReference>
<evidence type="ECO:0000259" key="12">
    <source>
        <dbReference type="Pfam" id="PF19282"/>
    </source>
</evidence>
<dbReference type="InterPro" id="IPR040017">
    <property type="entry name" value="XPOT"/>
</dbReference>
<evidence type="ECO:0000259" key="11">
    <source>
        <dbReference type="Pfam" id="PF08389"/>
    </source>
</evidence>
<dbReference type="AlphaFoldDB" id="L8HI54"/>
<evidence type="ECO:0000313" key="14">
    <source>
        <dbReference type="Proteomes" id="UP000011083"/>
    </source>
</evidence>
<keyword evidence="7 10" id="KW-0539">Nucleus</keyword>
<dbReference type="GO" id="GO:0000049">
    <property type="term" value="F:tRNA binding"/>
    <property type="evidence" value="ECO:0007669"/>
    <property type="project" value="UniProtKB-UniRule"/>
</dbReference>
<dbReference type="PANTHER" id="PTHR15952:SF11">
    <property type="entry name" value="EXPORTIN-T"/>
    <property type="match status" value="1"/>
</dbReference>
<evidence type="ECO:0000256" key="7">
    <source>
        <dbReference type="ARBA" id="ARBA00023242"/>
    </source>
</evidence>
<evidence type="ECO:0000256" key="8">
    <source>
        <dbReference type="ARBA" id="ARBA00029784"/>
    </source>
</evidence>
<evidence type="ECO:0000256" key="9">
    <source>
        <dbReference type="ARBA" id="ARBA00032199"/>
    </source>
</evidence>
<feature type="domain" description="Exportin-1/Importin-beta-like" evidence="11">
    <location>
        <begin position="101"/>
        <end position="249"/>
    </location>
</feature>
<dbReference type="InterPro" id="IPR016024">
    <property type="entry name" value="ARM-type_fold"/>
</dbReference>
<dbReference type="GeneID" id="14926310"/>
<dbReference type="SUPFAM" id="SSF48371">
    <property type="entry name" value="ARM repeat"/>
    <property type="match status" value="1"/>
</dbReference>
<dbReference type="GO" id="GO:0031267">
    <property type="term" value="F:small GTPase binding"/>
    <property type="evidence" value="ECO:0007669"/>
    <property type="project" value="InterPro"/>
</dbReference>
<evidence type="ECO:0000256" key="1">
    <source>
        <dbReference type="ARBA" id="ARBA00004496"/>
    </source>
</evidence>
<evidence type="ECO:0000313" key="13">
    <source>
        <dbReference type="EMBL" id="ELR25264.1"/>
    </source>
</evidence>
<comment type="function">
    <text evidence="10">tRNA nucleus export receptor which facilitates tRNA translocation across the nuclear pore complex.</text>
</comment>
<evidence type="ECO:0000256" key="3">
    <source>
        <dbReference type="ARBA" id="ARBA00022448"/>
    </source>
</evidence>
<protein>
    <recommendedName>
        <fullName evidence="2 10">Exportin-T</fullName>
    </recommendedName>
    <alternativeName>
        <fullName evidence="8 10">Exportin(tRNA)</fullName>
    </alternativeName>
    <alternativeName>
        <fullName evidence="9 10">tRNA exportin</fullName>
    </alternativeName>
</protein>
<dbReference type="Proteomes" id="UP000011083">
    <property type="component" value="Unassembled WGS sequence"/>
</dbReference>
<evidence type="ECO:0000256" key="10">
    <source>
        <dbReference type="RuleBase" id="RU366037"/>
    </source>
</evidence>
<dbReference type="InterPro" id="IPR011989">
    <property type="entry name" value="ARM-like"/>
</dbReference>
<evidence type="ECO:0000256" key="4">
    <source>
        <dbReference type="ARBA" id="ARBA00022490"/>
    </source>
</evidence>
<keyword evidence="4 10" id="KW-0963">Cytoplasm</keyword>
<feature type="domain" description="Exportin-T C-terminal" evidence="12">
    <location>
        <begin position="402"/>
        <end position="908"/>
    </location>
</feature>
<dbReference type="OrthoDB" id="26399at2759"/>